<dbReference type="EMBL" id="LR699553">
    <property type="protein sequence ID" value="VVD28701.1"/>
    <property type="molecule type" value="Genomic_DNA"/>
</dbReference>
<keyword evidence="3" id="KW-1185">Reference proteome</keyword>
<feature type="region of interest" description="Disordered" evidence="1">
    <location>
        <begin position="1"/>
        <end position="22"/>
    </location>
</feature>
<evidence type="ECO:0000313" key="2">
    <source>
        <dbReference type="EMBL" id="VVD28701.1"/>
    </source>
</evidence>
<protein>
    <submittedName>
        <fullName evidence="2">Uncharacterized protein</fullName>
    </submittedName>
</protein>
<name>A0A5Q4ZDF7_9BURK</name>
<sequence>MNVQLSRANKPEWQQDGTNGQV</sequence>
<organism evidence="2 3">
    <name type="scientific">Paraburkholderia dioscoreae</name>
    <dbReference type="NCBI Taxonomy" id="2604047"/>
    <lineage>
        <taxon>Bacteria</taxon>
        <taxon>Pseudomonadati</taxon>
        <taxon>Pseudomonadota</taxon>
        <taxon>Betaproteobacteria</taxon>
        <taxon>Burkholderiales</taxon>
        <taxon>Burkholderiaceae</taxon>
        <taxon>Paraburkholderia</taxon>
    </lineage>
</organism>
<dbReference type="KEGG" id="pdio:PDMSB3_2245"/>
<gene>
    <name evidence="2" type="ORF">PDMSB3_2245</name>
</gene>
<dbReference type="AlphaFoldDB" id="A0A5Q4ZDF7"/>
<proteinExistence type="predicted"/>
<evidence type="ECO:0000313" key="3">
    <source>
        <dbReference type="Proteomes" id="UP000325811"/>
    </source>
</evidence>
<accession>A0A5Q4ZDF7</accession>
<evidence type="ECO:0000256" key="1">
    <source>
        <dbReference type="SAM" id="MobiDB-lite"/>
    </source>
</evidence>
<reference evidence="2 3" key="1">
    <citation type="submission" date="2019-08" db="EMBL/GenBank/DDBJ databases">
        <authorList>
            <person name="Herpell B J."/>
        </authorList>
    </citation>
    <scope>NUCLEOTIDE SEQUENCE [LARGE SCALE GENOMIC DNA]</scope>
    <source>
        <strain evidence="3">Msb3</strain>
    </source>
</reference>
<dbReference type="Proteomes" id="UP000325811">
    <property type="component" value="Chromosome I"/>
</dbReference>